<gene>
    <name evidence="3" type="ORF">ACA1_325300</name>
</gene>
<proteinExistence type="predicted"/>
<dbReference type="AlphaFoldDB" id="L8GQH8"/>
<evidence type="ECO:0000259" key="2">
    <source>
        <dbReference type="Pfam" id="PF00899"/>
    </source>
</evidence>
<dbReference type="GO" id="GO:0061503">
    <property type="term" value="F:tRNA threonylcarbamoyladenosine dehydratase"/>
    <property type="evidence" value="ECO:0007669"/>
    <property type="project" value="TreeGrafter"/>
</dbReference>
<reference evidence="3 4" key="1">
    <citation type="journal article" date="2013" name="Genome Biol.">
        <title>Genome of Acanthamoeba castellanii highlights extensive lateral gene transfer and early evolution of tyrosine kinase signaling.</title>
        <authorList>
            <person name="Clarke M."/>
            <person name="Lohan A.J."/>
            <person name="Liu B."/>
            <person name="Lagkouvardos I."/>
            <person name="Roy S."/>
            <person name="Zafar N."/>
            <person name="Bertelli C."/>
            <person name="Schilde C."/>
            <person name="Kianianmomeni A."/>
            <person name="Burglin T.R."/>
            <person name="Frech C."/>
            <person name="Turcotte B."/>
            <person name="Kopec K.O."/>
            <person name="Synnott J.M."/>
            <person name="Choo C."/>
            <person name="Paponov I."/>
            <person name="Finkler A."/>
            <person name="Soon Heng Tan C."/>
            <person name="Hutchins A.P."/>
            <person name="Weinmeier T."/>
            <person name="Rattei T."/>
            <person name="Chu J.S."/>
            <person name="Gimenez G."/>
            <person name="Irimia M."/>
            <person name="Rigden D.J."/>
            <person name="Fitzpatrick D.A."/>
            <person name="Lorenzo-Morales J."/>
            <person name="Bateman A."/>
            <person name="Chiu C.H."/>
            <person name="Tang P."/>
            <person name="Hegemann P."/>
            <person name="Fromm H."/>
            <person name="Raoult D."/>
            <person name="Greub G."/>
            <person name="Miranda-Saavedra D."/>
            <person name="Chen N."/>
            <person name="Nash P."/>
            <person name="Ginger M.L."/>
            <person name="Horn M."/>
            <person name="Schaap P."/>
            <person name="Caler L."/>
            <person name="Loftus B."/>
        </authorList>
    </citation>
    <scope>NUCLEOTIDE SEQUENCE [LARGE SCALE GENOMIC DNA]</scope>
    <source>
        <strain evidence="3 4">Neff</strain>
    </source>
</reference>
<keyword evidence="1" id="KW-0812">Transmembrane</keyword>
<dbReference type="OrthoDB" id="10265862at2759"/>
<feature type="transmembrane region" description="Helical" evidence="1">
    <location>
        <begin position="111"/>
        <end position="130"/>
    </location>
</feature>
<dbReference type="Pfam" id="PF00899">
    <property type="entry name" value="ThiF"/>
    <property type="match status" value="1"/>
</dbReference>
<dbReference type="InterPro" id="IPR045886">
    <property type="entry name" value="ThiF/MoeB/HesA"/>
</dbReference>
<dbReference type="RefSeq" id="XP_004336926.1">
    <property type="nucleotide sequence ID" value="XM_004336878.1"/>
</dbReference>
<dbReference type="GeneID" id="14915523"/>
<dbReference type="PANTHER" id="PTHR43267">
    <property type="entry name" value="TRNA THREONYLCARBAMOYLADENOSINE DEHYDRATASE"/>
    <property type="match status" value="1"/>
</dbReference>
<dbReference type="GO" id="GO:0008641">
    <property type="term" value="F:ubiquitin-like modifier activating enzyme activity"/>
    <property type="evidence" value="ECO:0007669"/>
    <property type="project" value="InterPro"/>
</dbReference>
<keyword evidence="1" id="KW-0472">Membrane</keyword>
<feature type="transmembrane region" description="Helical" evidence="1">
    <location>
        <begin position="275"/>
        <end position="298"/>
    </location>
</feature>
<dbReference type="STRING" id="1257118.L8GQH8"/>
<dbReference type="KEGG" id="acan:ACA1_325300"/>
<feature type="domain" description="THIF-type NAD/FAD binding fold" evidence="2">
    <location>
        <begin position="98"/>
        <end position="316"/>
    </location>
</feature>
<evidence type="ECO:0000256" key="1">
    <source>
        <dbReference type="SAM" id="Phobius"/>
    </source>
</evidence>
<evidence type="ECO:0000313" key="4">
    <source>
        <dbReference type="Proteomes" id="UP000011083"/>
    </source>
</evidence>
<name>L8GQH8_ACACF</name>
<dbReference type="VEuPathDB" id="AmoebaDB:ACA1_325300"/>
<protein>
    <submittedName>
        <fullName evidence="3">ThiF domain containing protein</fullName>
    </submittedName>
</protein>
<accession>L8GQH8</accession>
<keyword evidence="1" id="KW-1133">Transmembrane helix</keyword>
<dbReference type="PANTHER" id="PTHR43267:SF2">
    <property type="entry name" value="TRNA THREONYLCARBAMOYLADENOSINE DEHYDRATASE 1-RELATED"/>
    <property type="match status" value="1"/>
</dbReference>
<dbReference type="OMA" id="GSWVVTM"/>
<organism evidence="3 4">
    <name type="scientific">Acanthamoeba castellanii (strain ATCC 30010 / Neff)</name>
    <dbReference type="NCBI Taxonomy" id="1257118"/>
    <lineage>
        <taxon>Eukaryota</taxon>
        <taxon>Amoebozoa</taxon>
        <taxon>Discosea</taxon>
        <taxon>Longamoebia</taxon>
        <taxon>Centramoebida</taxon>
        <taxon>Acanthamoebidae</taxon>
        <taxon>Acanthamoeba</taxon>
    </lineage>
</organism>
<dbReference type="EMBL" id="KB008041">
    <property type="protein sequence ID" value="ELR14913.1"/>
    <property type="molecule type" value="Genomic_DNA"/>
</dbReference>
<evidence type="ECO:0000313" key="3">
    <source>
        <dbReference type="EMBL" id="ELR14913.1"/>
    </source>
</evidence>
<dbReference type="InterPro" id="IPR035985">
    <property type="entry name" value="Ubiquitin-activating_enz"/>
</dbReference>
<dbReference type="SUPFAM" id="SSF69572">
    <property type="entry name" value="Activating enzymes of the ubiquitin-like proteins"/>
    <property type="match status" value="1"/>
</dbReference>
<keyword evidence="4" id="KW-1185">Reference proteome</keyword>
<dbReference type="GO" id="GO:0005741">
    <property type="term" value="C:mitochondrial outer membrane"/>
    <property type="evidence" value="ECO:0007669"/>
    <property type="project" value="TreeGrafter"/>
</dbReference>
<dbReference type="Gene3D" id="3.40.50.720">
    <property type="entry name" value="NAD(P)-binding Rossmann-like Domain"/>
    <property type="match status" value="1"/>
</dbReference>
<sequence length="447" mass="49542">MWGGHTEASVAASSSAPVEVVKAALPYLGVAALSAGLAIVSYRHFCTSPAASPSKEAQPIVPPGISSPAFPIDVSEADLMRDASQEEVLREQTDRTRLFYGDEAFAKIRDAFIVVVGAGGVGSAAAHVLLRTGVRKIRIIDPDIVTVSSLNRNAVAQRKDVGRSKVHTLKDYFHRILPECEVEALQVFFTRDLAPQLLAGNPTFVLDCIDNRDTKVELIAYCKNNNIPVREGISEGVLCVYSIEKERKKQIPLTKEEVQMIESQKIKRKVRVAKLGVAMPMPSLFGTTMASLVLNILAGKPVPYRKEEYVVISNKASVRMYKALVKKEQRTTQINMKQVKKGFRYMEARFLIEQVWCQASSISGEPGSSMQLVKWRRDRPLDRFNVVLMTDPEAKAHDEAQGDVVDVYGQELVNKVDRTIAEFVKDKDIELLEQAELAKKANKSGQE</sequence>
<dbReference type="Proteomes" id="UP000011083">
    <property type="component" value="Unassembled WGS sequence"/>
</dbReference>
<dbReference type="InterPro" id="IPR000594">
    <property type="entry name" value="ThiF_NAD_FAD-bd"/>
</dbReference>
<dbReference type="GO" id="GO:0061504">
    <property type="term" value="P:cyclic threonylcarbamoyladenosine biosynthetic process"/>
    <property type="evidence" value="ECO:0007669"/>
    <property type="project" value="TreeGrafter"/>
</dbReference>